<accession>A0AA97F982</accession>
<reference evidence="9 10" key="1">
    <citation type="submission" date="2023-10" db="EMBL/GenBank/DDBJ databases">
        <title>Complete genome sequence of a Sphingomonadaceae bacterium.</title>
        <authorList>
            <person name="Yan C."/>
        </authorList>
    </citation>
    <scope>NUCLEOTIDE SEQUENCE [LARGE SCALE GENOMIC DNA]</scope>
    <source>
        <strain evidence="9 10">SCSIO 66989</strain>
        <plasmid evidence="9 10">unnamed</plasmid>
    </source>
</reference>
<keyword evidence="4" id="KW-0548">Nucleotidyltransferase</keyword>
<keyword evidence="10" id="KW-1185">Reference proteome</keyword>
<dbReference type="Pfam" id="PF13362">
    <property type="entry name" value="Toprim_3"/>
    <property type="match status" value="1"/>
</dbReference>
<dbReference type="KEGG" id="acoa:RB602_15220"/>
<dbReference type="RefSeq" id="WP_317084677.1">
    <property type="nucleotide sequence ID" value="NZ_CP136595.1"/>
</dbReference>
<evidence type="ECO:0000313" key="10">
    <source>
        <dbReference type="Proteomes" id="UP001302429"/>
    </source>
</evidence>
<feature type="domain" description="Toprim" evidence="7">
    <location>
        <begin position="199"/>
        <end position="286"/>
    </location>
</feature>
<evidence type="ECO:0000313" key="9">
    <source>
        <dbReference type="EMBL" id="WOE76734.1"/>
    </source>
</evidence>
<keyword evidence="2" id="KW-0639">Primosome</keyword>
<evidence type="ECO:0000256" key="3">
    <source>
        <dbReference type="ARBA" id="ARBA00022679"/>
    </source>
</evidence>
<dbReference type="InterPro" id="IPR036977">
    <property type="entry name" value="DNA_primase_Znf_CHC2"/>
</dbReference>
<evidence type="ECO:0000256" key="5">
    <source>
        <dbReference type="ARBA" id="ARBA00022705"/>
    </source>
</evidence>
<dbReference type="InterPro" id="IPR006171">
    <property type="entry name" value="TOPRIM_dom"/>
</dbReference>
<sequence length="298" mass="32646">MPDLYKQAQDITHTLGGKWNGRYGIACCPAHDDTHASLSIRPGDRAVIFNCYTGCTSTEVVEALKRIQISKAPSYSVKDSATGSINDFAAQLYRNAQANIRGTLADTYLRSRCITIHSNQVRFDPAARYRDENNQMQRAPALVAPYRSEAGLVAIQRTFLDPSGNKLKCKDSHGRISSKRFIGSRYGGLCRLFPPAKTLGLGEGVEEAYSTTILTDIPSWSIGGIENYASIQIPDCVEHLVIFTQHGKPAANAIKRGWDNLTGNGRRVTVEFPDKGGDWNDMLCKRDQQSLASSTGAA</sequence>
<dbReference type="Gene3D" id="3.90.580.10">
    <property type="entry name" value="Zinc finger, CHC2-type domain"/>
    <property type="match status" value="1"/>
</dbReference>
<dbReference type="GO" id="GO:0006269">
    <property type="term" value="P:DNA replication, synthesis of primer"/>
    <property type="evidence" value="ECO:0007669"/>
    <property type="project" value="UniProtKB-KW"/>
</dbReference>
<dbReference type="InterPro" id="IPR055570">
    <property type="entry name" value="DUF7146"/>
</dbReference>
<evidence type="ECO:0000259" key="8">
    <source>
        <dbReference type="Pfam" id="PF23639"/>
    </source>
</evidence>
<proteinExistence type="predicted"/>
<dbReference type="GO" id="GO:1990077">
    <property type="term" value="C:primosome complex"/>
    <property type="evidence" value="ECO:0007669"/>
    <property type="project" value="UniProtKB-KW"/>
</dbReference>
<dbReference type="AlphaFoldDB" id="A0AA97F982"/>
<dbReference type="GO" id="GO:0008270">
    <property type="term" value="F:zinc ion binding"/>
    <property type="evidence" value="ECO:0007669"/>
    <property type="project" value="InterPro"/>
</dbReference>
<evidence type="ECO:0000256" key="4">
    <source>
        <dbReference type="ARBA" id="ARBA00022695"/>
    </source>
</evidence>
<keyword evidence="6" id="KW-0804">Transcription</keyword>
<evidence type="ECO:0000256" key="1">
    <source>
        <dbReference type="ARBA" id="ARBA00022478"/>
    </source>
</evidence>
<dbReference type="GO" id="GO:0016779">
    <property type="term" value="F:nucleotidyltransferase activity"/>
    <property type="evidence" value="ECO:0007669"/>
    <property type="project" value="UniProtKB-KW"/>
</dbReference>
<organism evidence="9 10">
    <name type="scientific">Alterisphingorhabdus coralli</name>
    <dbReference type="NCBI Taxonomy" id="3071408"/>
    <lineage>
        <taxon>Bacteria</taxon>
        <taxon>Pseudomonadati</taxon>
        <taxon>Pseudomonadota</taxon>
        <taxon>Alphaproteobacteria</taxon>
        <taxon>Sphingomonadales</taxon>
        <taxon>Sphingomonadaceae</taxon>
        <taxon>Alterisphingorhabdus (ex Yan et al. 2024)</taxon>
    </lineage>
</organism>
<keyword evidence="9" id="KW-0614">Plasmid</keyword>
<dbReference type="EMBL" id="CP136595">
    <property type="protein sequence ID" value="WOE76734.1"/>
    <property type="molecule type" value="Genomic_DNA"/>
</dbReference>
<dbReference type="GO" id="GO:0000428">
    <property type="term" value="C:DNA-directed RNA polymerase complex"/>
    <property type="evidence" value="ECO:0007669"/>
    <property type="project" value="UniProtKB-KW"/>
</dbReference>
<evidence type="ECO:0000259" key="7">
    <source>
        <dbReference type="Pfam" id="PF13362"/>
    </source>
</evidence>
<keyword evidence="1" id="KW-0240">DNA-directed RNA polymerase</keyword>
<evidence type="ECO:0000256" key="6">
    <source>
        <dbReference type="ARBA" id="ARBA00023163"/>
    </source>
</evidence>
<keyword evidence="5" id="KW-0235">DNA replication</keyword>
<name>A0AA97F982_9SPHN</name>
<gene>
    <name evidence="9" type="ORF">RB602_15220</name>
</gene>
<geneLocation type="plasmid" evidence="9 10">
    <name>unnamed</name>
</geneLocation>
<feature type="domain" description="DUF7146" evidence="8">
    <location>
        <begin position="88"/>
        <end position="168"/>
    </location>
</feature>
<dbReference type="Proteomes" id="UP001302429">
    <property type="component" value="Plasmid unnamed"/>
</dbReference>
<keyword evidence="3" id="KW-0808">Transferase</keyword>
<dbReference type="GO" id="GO:0003677">
    <property type="term" value="F:DNA binding"/>
    <property type="evidence" value="ECO:0007669"/>
    <property type="project" value="InterPro"/>
</dbReference>
<evidence type="ECO:0000256" key="2">
    <source>
        <dbReference type="ARBA" id="ARBA00022515"/>
    </source>
</evidence>
<dbReference type="Pfam" id="PF23639">
    <property type="entry name" value="DUF7146"/>
    <property type="match status" value="1"/>
</dbReference>
<protein>
    <submittedName>
        <fullName evidence="9">Toprim domain-containing protein</fullName>
    </submittedName>
</protein>